<organism evidence="1 2">
    <name type="scientific">Elioraea tepida</name>
    <dbReference type="NCBI Taxonomy" id="2843330"/>
    <lineage>
        <taxon>Bacteria</taxon>
        <taxon>Pseudomonadati</taxon>
        <taxon>Pseudomonadota</taxon>
        <taxon>Alphaproteobacteria</taxon>
        <taxon>Acetobacterales</taxon>
        <taxon>Elioraeaceae</taxon>
        <taxon>Elioraea</taxon>
    </lineage>
</organism>
<keyword evidence="2" id="KW-1185">Reference proteome</keyword>
<proteinExistence type="predicted"/>
<accession>A0A975U330</accession>
<dbReference type="AlphaFoldDB" id="A0A975U330"/>
<dbReference type="EMBL" id="CP076448">
    <property type="protein sequence ID" value="QXM24468.1"/>
    <property type="molecule type" value="Genomic_DNA"/>
</dbReference>
<dbReference type="KEGG" id="elio:KO353_14675"/>
<evidence type="ECO:0000313" key="1">
    <source>
        <dbReference type="EMBL" id="QXM24468.1"/>
    </source>
</evidence>
<protein>
    <submittedName>
        <fullName evidence="1">Uncharacterized protein</fullName>
    </submittedName>
</protein>
<name>A0A975U330_9PROT</name>
<gene>
    <name evidence="1" type="ORF">KO353_14675</name>
</gene>
<sequence length="393" mass="42656">MKRRETANAAARLVALVGKRRWNARIEEVRARAAAQRIAGRVVAERHALELAVDRLAAATATPRTRAEAAILSLASALVSLAERLPPSGQERLATALAAATEGEGTLVPLFHLVRVAALNRARGFTVRFSGLEEGSMHDLVIERDGAEAEIVAAVVSADEGRWVHKGDWFALVDRLNPDLERWLAAHPGRYLLKLTLPEGLSGPEGQSLVQERINALLAEDRRSDHSEAAILRLDPLLLAQNEANQAALMQRLRAQFGPEAHFAVMGGERSVFVMAARAGRENEVAAVLRRRLAELPARLSGGRPGILAVFIEDTDRTEWRGLRERLEIEGATRNFLTAPEARPVIAVTCASRFELLDMPEPDAAPGGELRFRNPAHPKAKDAALAPAVTNAA</sequence>
<reference evidence="1" key="1">
    <citation type="submission" date="2021-06" db="EMBL/GenBank/DDBJ databases">
        <title>Elioraea tepida, sp. nov., a moderately thermophilic aerobic anoxygenic phototrophic bacterium isolated from an alkaline siliceous hot spring mat community in Yellowstone National Park, WY, USA.</title>
        <authorList>
            <person name="Saini M.K."/>
            <person name="Yoshida S."/>
            <person name="Sebastian A."/>
            <person name="Hirose S."/>
            <person name="Hara E."/>
            <person name="Tamaki H."/>
            <person name="Soulier N.T."/>
            <person name="Albert I."/>
            <person name="Hanada S."/>
            <person name="Bryant D.A."/>
            <person name="Tank M."/>
        </authorList>
    </citation>
    <scope>NUCLEOTIDE SEQUENCE</scope>
    <source>
        <strain evidence="1">MS-P2</strain>
    </source>
</reference>
<dbReference type="RefSeq" id="WP_218285525.1">
    <property type="nucleotide sequence ID" value="NZ_CP076448.1"/>
</dbReference>
<dbReference type="Proteomes" id="UP000694001">
    <property type="component" value="Chromosome"/>
</dbReference>
<evidence type="ECO:0000313" key="2">
    <source>
        <dbReference type="Proteomes" id="UP000694001"/>
    </source>
</evidence>